<sequence length="109" mass="12185">MDSNAKDAKGDKDGSKDAGGDNAKAEPAKRTRIAEMLFLDDDDDFEEFPVEDWTKQDEGREDEKAAAWSENWDDDELDDEFSKKLKAELEKIKASHPANSAKGPVPMTH</sequence>
<evidence type="ECO:0000313" key="4">
    <source>
        <dbReference type="EMBL" id="GAU99385.1"/>
    </source>
</evidence>
<protein>
    <recommendedName>
        <fullName evidence="2">26S proteasome complex subunit SEM1</fullName>
    </recommendedName>
</protein>
<dbReference type="PANTHER" id="PTHR16771:SF0">
    <property type="entry name" value="26S PROTEASOME COMPLEX SUBUNIT SEM1"/>
    <property type="match status" value="1"/>
</dbReference>
<feature type="region of interest" description="Disordered" evidence="3">
    <location>
        <begin position="1"/>
        <end position="31"/>
    </location>
</feature>
<dbReference type="GO" id="GO:0008541">
    <property type="term" value="C:proteasome regulatory particle, lid subcomplex"/>
    <property type="evidence" value="ECO:0007669"/>
    <property type="project" value="UniProtKB-UniRule"/>
</dbReference>
<organism evidence="4 5">
    <name type="scientific">Ramazzottius varieornatus</name>
    <name type="common">Water bear</name>
    <name type="synonym">Tardigrade</name>
    <dbReference type="NCBI Taxonomy" id="947166"/>
    <lineage>
        <taxon>Eukaryota</taxon>
        <taxon>Metazoa</taxon>
        <taxon>Ecdysozoa</taxon>
        <taxon>Tardigrada</taxon>
        <taxon>Eutardigrada</taxon>
        <taxon>Parachela</taxon>
        <taxon>Hypsibioidea</taxon>
        <taxon>Ramazzottiidae</taxon>
        <taxon>Ramazzottius</taxon>
    </lineage>
</organism>
<comment type="caution">
    <text evidence="4">The sequence shown here is derived from an EMBL/GenBank/DDBJ whole genome shotgun (WGS) entry which is preliminary data.</text>
</comment>
<keyword evidence="5" id="KW-1185">Reference proteome</keyword>
<keyword evidence="2" id="KW-0647">Proteasome</keyword>
<feature type="region of interest" description="Disordered" evidence="3">
    <location>
        <begin position="49"/>
        <end position="75"/>
    </location>
</feature>
<gene>
    <name evidence="4" type="primary">RvY_10401-1</name>
    <name evidence="4" type="synonym">RvY_10401.1</name>
    <name evidence="4" type="ORF">RvY_10401</name>
</gene>
<dbReference type="GO" id="GO:0000724">
    <property type="term" value="P:double-strand break repair via homologous recombination"/>
    <property type="evidence" value="ECO:0007669"/>
    <property type="project" value="TreeGrafter"/>
</dbReference>
<dbReference type="SMART" id="SM01385">
    <property type="entry name" value="DSS1_SEM1"/>
    <property type="match status" value="1"/>
</dbReference>
<dbReference type="GO" id="GO:0006406">
    <property type="term" value="P:mRNA export from nucleus"/>
    <property type="evidence" value="ECO:0007669"/>
    <property type="project" value="UniProtKB-UniRule"/>
</dbReference>
<dbReference type="STRING" id="947166.A0A1D1VF28"/>
<reference evidence="4 5" key="1">
    <citation type="journal article" date="2016" name="Nat. Commun.">
        <title>Extremotolerant tardigrade genome and improved radiotolerance of human cultured cells by tardigrade-unique protein.</title>
        <authorList>
            <person name="Hashimoto T."/>
            <person name="Horikawa D.D."/>
            <person name="Saito Y."/>
            <person name="Kuwahara H."/>
            <person name="Kozuka-Hata H."/>
            <person name="Shin-I T."/>
            <person name="Minakuchi Y."/>
            <person name="Ohishi K."/>
            <person name="Motoyama A."/>
            <person name="Aizu T."/>
            <person name="Enomoto A."/>
            <person name="Kondo K."/>
            <person name="Tanaka S."/>
            <person name="Hara Y."/>
            <person name="Koshikawa S."/>
            <person name="Sagara H."/>
            <person name="Miura T."/>
            <person name="Yokobori S."/>
            <person name="Miyagawa K."/>
            <person name="Suzuki Y."/>
            <person name="Kubo T."/>
            <person name="Oyama M."/>
            <person name="Kohara Y."/>
            <person name="Fujiyama A."/>
            <person name="Arakawa K."/>
            <person name="Katayama T."/>
            <person name="Toyoda A."/>
            <person name="Kunieda T."/>
        </authorList>
    </citation>
    <scope>NUCLEOTIDE SEQUENCE [LARGE SCALE GENOMIC DNA]</scope>
    <source>
        <strain evidence="4 5">YOKOZUNA-1</strain>
    </source>
</reference>
<dbReference type="InterPro" id="IPR007834">
    <property type="entry name" value="DSS1_SEM1"/>
</dbReference>
<feature type="compositionally biased region" description="Basic and acidic residues" evidence="3">
    <location>
        <begin position="52"/>
        <end position="65"/>
    </location>
</feature>
<name>A0A1D1VF28_RAMVA</name>
<comment type="similarity">
    <text evidence="1 2">Belongs to the DSS1/SEM1 family.</text>
</comment>
<dbReference type="AlphaFoldDB" id="A0A1D1VF28"/>
<evidence type="ECO:0000256" key="2">
    <source>
        <dbReference type="RuleBase" id="RU369057"/>
    </source>
</evidence>
<dbReference type="Proteomes" id="UP000186922">
    <property type="component" value="Unassembled WGS sequence"/>
</dbReference>
<comment type="function">
    <text evidence="2">Component of the 26S proteasome, a multiprotein complex involved in the ATP-dependent degradation of ubiquitinated proteins.</text>
</comment>
<evidence type="ECO:0000313" key="5">
    <source>
        <dbReference type="Proteomes" id="UP000186922"/>
    </source>
</evidence>
<proteinExistence type="inferred from homology"/>
<comment type="subcellular location">
    <subcellularLocation>
        <location evidence="2">Nucleus</location>
    </subcellularLocation>
</comment>
<accession>A0A1D1VF28</accession>
<evidence type="ECO:0000256" key="1">
    <source>
        <dbReference type="ARBA" id="ARBA00034491"/>
    </source>
</evidence>
<dbReference type="Pfam" id="PF05160">
    <property type="entry name" value="DSS1_SEM1"/>
    <property type="match status" value="1"/>
</dbReference>
<keyword evidence="2" id="KW-0539">Nucleus</keyword>
<dbReference type="EMBL" id="BDGG01000005">
    <property type="protein sequence ID" value="GAU99385.1"/>
    <property type="molecule type" value="Genomic_DNA"/>
</dbReference>
<dbReference type="GO" id="GO:0043248">
    <property type="term" value="P:proteasome assembly"/>
    <property type="evidence" value="ECO:0007669"/>
    <property type="project" value="UniProtKB-UniRule"/>
</dbReference>
<evidence type="ECO:0000256" key="3">
    <source>
        <dbReference type="SAM" id="MobiDB-lite"/>
    </source>
</evidence>
<dbReference type="PANTHER" id="PTHR16771">
    <property type="entry name" value="26 PROTEASOME COMPLEX SUBUNIT DSS1"/>
    <property type="match status" value="1"/>
</dbReference>
<dbReference type="GO" id="GO:0005634">
    <property type="term" value="C:nucleus"/>
    <property type="evidence" value="ECO:0007669"/>
    <property type="project" value="UniProtKB-SubCell"/>
</dbReference>